<comment type="cofactor">
    <cofactor evidence="1">
        <name>Mg(2+)</name>
        <dbReference type="ChEBI" id="CHEBI:18420"/>
    </cofactor>
</comment>
<dbReference type="InterPro" id="IPR050725">
    <property type="entry name" value="CysQ/Inositol_MonoPase"/>
</dbReference>
<evidence type="ECO:0000313" key="2">
    <source>
        <dbReference type="EMBL" id="AVM02026.1"/>
    </source>
</evidence>
<dbReference type="EMBL" id="CP027433">
    <property type="protein sequence ID" value="AVM02026.1"/>
    <property type="molecule type" value="Genomic_DNA"/>
</dbReference>
<evidence type="ECO:0000313" key="3">
    <source>
        <dbReference type="Proteomes" id="UP000239814"/>
    </source>
</evidence>
<dbReference type="InterPro" id="IPR000760">
    <property type="entry name" value="Inositol_monophosphatase-like"/>
</dbReference>
<accession>A0A2S0KK49</accession>
<dbReference type="PANTHER" id="PTHR43028:SF5">
    <property type="entry name" value="3'(2'),5'-BISPHOSPHATE NUCLEOTIDASE 1"/>
    <property type="match status" value="1"/>
</dbReference>
<dbReference type="OrthoDB" id="9772456at2"/>
<feature type="binding site" evidence="1">
    <location>
        <position position="89"/>
    </location>
    <ligand>
        <name>Mg(2+)</name>
        <dbReference type="ChEBI" id="CHEBI:18420"/>
        <label>1</label>
        <note>catalytic</note>
    </ligand>
</feature>
<dbReference type="Gene3D" id="3.40.190.80">
    <property type="match status" value="1"/>
</dbReference>
<organism evidence="2 3">
    <name type="scientific">Gordonia iterans</name>
    <dbReference type="NCBI Taxonomy" id="1004901"/>
    <lineage>
        <taxon>Bacteria</taxon>
        <taxon>Bacillati</taxon>
        <taxon>Actinomycetota</taxon>
        <taxon>Actinomycetes</taxon>
        <taxon>Mycobacteriales</taxon>
        <taxon>Gordoniaceae</taxon>
        <taxon>Gordonia</taxon>
    </lineage>
</organism>
<feature type="binding site" evidence="1">
    <location>
        <position position="71"/>
    </location>
    <ligand>
        <name>Mg(2+)</name>
        <dbReference type="ChEBI" id="CHEBI:18420"/>
        <label>1</label>
        <note>catalytic</note>
    </ligand>
</feature>
<feature type="binding site" evidence="1">
    <location>
        <position position="92"/>
    </location>
    <ligand>
        <name>Mg(2+)</name>
        <dbReference type="ChEBI" id="CHEBI:18420"/>
        <label>1</label>
        <note>catalytic</note>
    </ligand>
</feature>
<feature type="binding site" evidence="1">
    <location>
        <position position="199"/>
    </location>
    <ligand>
        <name>Mg(2+)</name>
        <dbReference type="ChEBI" id="CHEBI:18420"/>
        <label>1</label>
        <note>catalytic</note>
    </ligand>
</feature>
<dbReference type="KEGG" id="git:C6V83_04950"/>
<dbReference type="PANTHER" id="PTHR43028">
    <property type="entry name" value="3'(2'),5'-BISPHOSPHATE NUCLEOTIDASE 1"/>
    <property type="match status" value="1"/>
</dbReference>
<protein>
    <submittedName>
        <fullName evidence="2">3'(2'),5'-bisphosphate nucleotidase CysQ</fullName>
    </submittedName>
</protein>
<dbReference type="AlphaFoldDB" id="A0A2S0KK49"/>
<sequence>MCLAKTVSRSTHTDAELAALIAEGAGQVLLGVGHAGLLDRRLLGDVGDAMAQAWISQVLRRRRPRDAVLSEEADDDLTRLGAERVWIVDPLDGSSEFAMGTTHWAVHVALTIDGTPAASAVSLPAQGRLFRSDEVPQVGGELTGRIAVSRYGHSFPSAAAADRLGLRAVHIGSAGAKAMAVVSGEVDAYVHAGGQYEWDNCAPAGVAQAAGLHCSRLNGDELAYNNPQPYLPDFVICRKEIADDLLDAVAHRW</sequence>
<dbReference type="SUPFAM" id="SSF56655">
    <property type="entry name" value="Carbohydrate phosphatase"/>
    <property type="match status" value="1"/>
</dbReference>
<dbReference type="GO" id="GO:0050427">
    <property type="term" value="P:3'-phosphoadenosine 5'-phosphosulfate metabolic process"/>
    <property type="evidence" value="ECO:0007669"/>
    <property type="project" value="TreeGrafter"/>
</dbReference>
<dbReference type="Proteomes" id="UP000239814">
    <property type="component" value="Chromosome"/>
</dbReference>
<evidence type="ECO:0000256" key="1">
    <source>
        <dbReference type="PIRSR" id="PIRSR600760-2"/>
    </source>
</evidence>
<dbReference type="GO" id="GO:0000103">
    <property type="term" value="P:sulfate assimilation"/>
    <property type="evidence" value="ECO:0007669"/>
    <property type="project" value="TreeGrafter"/>
</dbReference>
<feature type="binding site" evidence="1">
    <location>
        <position position="91"/>
    </location>
    <ligand>
        <name>Mg(2+)</name>
        <dbReference type="ChEBI" id="CHEBI:18420"/>
        <label>1</label>
        <note>catalytic</note>
    </ligand>
</feature>
<dbReference type="GO" id="GO:0046872">
    <property type="term" value="F:metal ion binding"/>
    <property type="evidence" value="ECO:0007669"/>
    <property type="project" value="UniProtKB-KW"/>
</dbReference>
<name>A0A2S0KK49_9ACTN</name>
<dbReference type="CDD" id="cd01638">
    <property type="entry name" value="CysQ"/>
    <property type="match status" value="1"/>
</dbReference>
<dbReference type="Gene3D" id="3.30.540.10">
    <property type="entry name" value="Fructose-1,6-Bisphosphatase, subunit A, domain 1"/>
    <property type="match status" value="1"/>
</dbReference>
<reference evidence="2 3" key="1">
    <citation type="submission" date="2018-03" db="EMBL/GenBank/DDBJ databases">
        <title>Characteristics and genome of n-alkane degrading marine bacteria Gordonia iterans isolated from crude oil contaminated in Tae-an, South Korea.</title>
        <authorList>
            <person name="Lee S.-S."/>
            <person name="Kim H."/>
        </authorList>
    </citation>
    <scope>NUCLEOTIDE SEQUENCE [LARGE SCALE GENOMIC DNA]</scope>
    <source>
        <strain evidence="2 3">Co17</strain>
    </source>
</reference>
<proteinExistence type="predicted"/>
<dbReference type="Pfam" id="PF00459">
    <property type="entry name" value="Inositol_P"/>
    <property type="match status" value="1"/>
</dbReference>
<keyword evidence="1" id="KW-0479">Metal-binding</keyword>
<dbReference type="GO" id="GO:0008441">
    <property type="term" value="F:3'(2'),5'-bisphosphate nucleotidase activity"/>
    <property type="evidence" value="ECO:0007669"/>
    <property type="project" value="TreeGrafter"/>
</dbReference>
<gene>
    <name evidence="2" type="ORF">C6V83_04950</name>
</gene>
<keyword evidence="3" id="KW-1185">Reference proteome</keyword>
<keyword evidence="1" id="KW-0460">Magnesium</keyword>